<reference evidence="1 2" key="1">
    <citation type="submission" date="2022-02" db="EMBL/GenBank/DDBJ databases">
        <authorList>
            <person name="Min J."/>
        </authorList>
    </citation>
    <scope>NUCLEOTIDE SEQUENCE [LARGE SCALE GENOMIC DNA]</scope>
    <source>
        <strain evidence="1 2">GR10-1</strain>
    </source>
</reference>
<keyword evidence="2" id="KW-1185">Reference proteome</keyword>
<evidence type="ECO:0000313" key="1">
    <source>
        <dbReference type="EMBL" id="MCH5599839.1"/>
    </source>
</evidence>
<accession>A0ABS9SNW1</accession>
<dbReference type="EMBL" id="JAKWBL010000004">
    <property type="protein sequence ID" value="MCH5599839.1"/>
    <property type="molecule type" value="Genomic_DNA"/>
</dbReference>
<protein>
    <submittedName>
        <fullName evidence="1">Uncharacterized protein</fullName>
    </submittedName>
</protein>
<sequence length="435" mass="50976">MLSLFALKNPELDLASLKEVYELNPSSDLLSTLVIREINKYEEHYLTPLIGKEYNTGLLGINYYYRFTNKETDSLLSKEKPTLADFINFADELASEQKVKHPALMKLSAAYGAYMLRDFDKAKRFLGKTKEMKMDQRLQDQWMLTNLLVEISAQEKIDKAFEERILPSIKWLYAKAAASQQKESEYYYGRDERDQWYRFYRNLLVDVLSKRYKAQGDLTKAVLTIGSPEYLQPDYYDQSTQFLREQLNGKQAETLYNFLAAKKFTSYEKFLVEHNRLKINDVADFAGTAYLRDYNYDKAIEWLQKVPGQNKIIEKDPFKELMFDREERLPGDKVTTTTKLAYARQMKKLQGLVITDKANAAKHLYKLALGCYNVTYYGYAWNLVEYWRSGADGYRIPNNATDFHKEYYGVFTALEYFKKAMEASPDKEFKAKCFL</sequence>
<proteinExistence type="predicted"/>
<comment type="caution">
    <text evidence="1">The sequence shown here is derived from an EMBL/GenBank/DDBJ whole genome shotgun (WGS) entry which is preliminary data.</text>
</comment>
<gene>
    <name evidence="1" type="ORF">MKP09_18935</name>
</gene>
<organism evidence="1 2">
    <name type="scientific">Niabella ginsengisoli</name>
    <dbReference type="NCBI Taxonomy" id="522298"/>
    <lineage>
        <taxon>Bacteria</taxon>
        <taxon>Pseudomonadati</taxon>
        <taxon>Bacteroidota</taxon>
        <taxon>Chitinophagia</taxon>
        <taxon>Chitinophagales</taxon>
        <taxon>Chitinophagaceae</taxon>
        <taxon>Niabella</taxon>
    </lineage>
</organism>
<name>A0ABS9SNW1_9BACT</name>
<dbReference type="Proteomes" id="UP001202248">
    <property type="component" value="Unassembled WGS sequence"/>
</dbReference>
<evidence type="ECO:0000313" key="2">
    <source>
        <dbReference type="Proteomes" id="UP001202248"/>
    </source>
</evidence>
<dbReference type="RefSeq" id="WP_240831867.1">
    <property type="nucleotide sequence ID" value="NZ_JAKWBL010000004.1"/>
</dbReference>